<dbReference type="InterPro" id="IPR002052">
    <property type="entry name" value="DNA_methylase_N6_adenine_CS"/>
</dbReference>
<reference evidence="6 7" key="1">
    <citation type="journal article" date="2014" name="Appl. Environ. Microbiol.">
        <title>Profile of Secreted Hydrolases, Associated Proteins, and SlpA in Thermoanaerobacterium saccharolyticum during the Degradation of Hemicellulose.</title>
        <authorList>
            <person name="Currie D.H."/>
            <person name="Guss A.M."/>
            <person name="Herring C.D."/>
            <person name="Giannone R.J."/>
            <person name="Johnson C.M."/>
            <person name="Lankford P.K."/>
            <person name="Brown S.D."/>
            <person name="Hettich R.L."/>
            <person name="Lynd L.R."/>
        </authorList>
    </citation>
    <scope>NUCLEOTIDE SEQUENCE [LARGE SCALE GENOMIC DNA]</scope>
    <source>
        <strain evidence="7">DSM 8691 / JW/SL-YS485</strain>
    </source>
</reference>
<feature type="domain" description="DNA methylase N-4/N-6" evidence="5">
    <location>
        <begin position="73"/>
        <end position="123"/>
    </location>
</feature>
<dbReference type="eggNOG" id="COG1743">
    <property type="taxonomic scope" value="Bacteria"/>
</dbReference>
<dbReference type="STRING" id="1094508.Tsac_2278"/>
<evidence type="ECO:0000256" key="3">
    <source>
        <dbReference type="ARBA" id="ARBA00022679"/>
    </source>
</evidence>
<keyword evidence="2 6" id="KW-0489">Methyltransferase</keyword>
<comment type="similarity">
    <text evidence="1">Belongs to the N(4)/N(6)-methyltransferase family.</text>
</comment>
<dbReference type="BioCyc" id="TSAC1094508:GLMA-2311-MONOMER"/>
<dbReference type="REBASE" id="48910">
    <property type="entry name" value="M.Tsa485ORF2278P"/>
</dbReference>
<proteinExistence type="inferred from homology"/>
<organism evidence="6 7">
    <name type="scientific">Thermoanaerobacterium saccharolyticum (strain DSM 8691 / JW/SL-YS485)</name>
    <dbReference type="NCBI Taxonomy" id="1094508"/>
    <lineage>
        <taxon>Bacteria</taxon>
        <taxon>Bacillati</taxon>
        <taxon>Bacillota</taxon>
        <taxon>Clostridia</taxon>
        <taxon>Thermoanaerobacterales</taxon>
        <taxon>Thermoanaerobacteraceae</taxon>
        <taxon>Thermoanaerobacterium</taxon>
    </lineage>
</organism>
<dbReference type="RefSeq" id="WP_014759119.1">
    <property type="nucleotide sequence ID" value="NC_017992.1"/>
</dbReference>
<evidence type="ECO:0000256" key="1">
    <source>
        <dbReference type="ARBA" id="ARBA00006594"/>
    </source>
</evidence>
<dbReference type="InterPro" id="IPR002941">
    <property type="entry name" value="DNA_methylase_N4/N6"/>
</dbReference>
<evidence type="ECO:0000313" key="7">
    <source>
        <dbReference type="Proteomes" id="UP000006178"/>
    </source>
</evidence>
<evidence type="ECO:0000259" key="5">
    <source>
        <dbReference type="Pfam" id="PF01555"/>
    </source>
</evidence>
<dbReference type="GO" id="GO:0008170">
    <property type="term" value="F:N-methyltransferase activity"/>
    <property type="evidence" value="ECO:0007669"/>
    <property type="project" value="InterPro"/>
</dbReference>
<evidence type="ECO:0000313" key="6">
    <source>
        <dbReference type="EMBL" id="AFK87282.1"/>
    </source>
</evidence>
<dbReference type="GO" id="GO:0003677">
    <property type="term" value="F:DNA binding"/>
    <property type="evidence" value="ECO:0007669"/>
    <property type="project" value="InterPro"/>
</dbReference>
<feature type="domain" description="DNA methylase N-4/N-6" evidence="5">
    <location>
        <begin position="459"/>
        <end position="593"/>
    </location>
</feature>
<sequence>MKLTKEMLDSVRNIDGFPIGSDEDIIELSDPPHYTACPNPFINDFIEKYGKPYDEETDDYKCEPYAADVSEGKNDPIYNAHSYHTKVPHKAIMRYILHYTKPGDIVFDGFCGTGMTGVAAQMCGNPDPEFKFKVEKESEKEGKKVEWGARRAILGDLSPAATFIAYNYNTPVDTAEFEKEAKRILDEVENECGWMYETIHTIDGVPQKYIDGSVIKGRINYTVWSDVFVCPNCSNEIVFWDAAVNKEDGKVMDEFKCPHCGAAVNKKDLDRAWKTVYDKALDKVINQVKQVPVLINYTVDNKRYEKKPDEFDMELIEKIEEMDIPYWYPTDELPNGYNTEQPKKSHGITHVHHFYTKRNLWVLSAIYDRIKMKKNIFYWLLTSVSEGSSKLNRERPNGLPSKLSGTLYVSSMIHEINNIDFIYRKIMKRILNKELSSPYNKCISTQSLDDIKNIKSNSVDYIFTDPPFGDNLMYSELNFLWESWLKIFTNNKTEAIINKTQKKGLHEYQELMEKCFSEMYRILKPGRWMTVEFHNSKNAVWNAIQEAILRAGFVIANVRTLDKKQGSFKQVTTTTAVKQDLVISAYKPKEGFVKRFLKEAGTEEGVWDFVSQHLEKLPIVVEVGDRLDIVDERRDYLLYDSMIAFHIQNGASIPMGSSDFYAGLKKRYIERDGMYFLPDQAAVYDSKRAKLELNDQLSFIIKDEKMAIQWLKYKLLNKPMTYQELQPLFLEELHQGKHESIPELIDILQENFLKDDDGRWYVPDVNRQSDMEKLREKKLLKDFEEYKNSKGKLKIFRSEAIRVGFKECWKNKDYETIVSVSERLPESFLQEDQTLLMYYDNAQTRLGV</sequence>
<gene>
    <name evidence="6" type="ordered locus">Tsac_2278</name>
</gene>
<dbReference type="PATRIC" id="fig|1094508.3.peg.2307"/>
<dbReference type="EMBL" id="CP003184">
    <property type="protein sequence ID" value="AFK87282.1"/>
    <property type="molecule type" value="Genomic_DNA"/>
</dbReference>
<dbReference type="Proteomes" id="UP000006178">
    <property type="component" value="Chromosome"/>
</dbReference>
<dbReference type="SUPFAM" id="SSF53335">
    <property type="entry name" value="S-adenosyl-L-methionine-dependent methyltransferases"/>
    <property type="match status" value="2"/>
</dbReference>
<evidence type="ECO:0000256" key="2">
    <source>
        <dbReference type="ARBA" id="ARBA00022603"/>
    </source>
</evidence>
<evidence type="ECO:0000256" key="4">
    <source>
        <dbReference type="ARBA" id="ARBA00022747"/>
    </source>
</evidence>
<dbReference type="Gene3D" id="3.40.50.150">
    <property type="entry name" value="Vaccinia Virus protein VP39"/>
    <property type="match status" value="2"/>
</dbReference>
<keyword evidence="3" id="KW-0808">Transferase</keyword>
<name>I3VXN7_THESW</name>
<dbReference type="AlphaFoldDB" id="I3VXN7"/>
<dbReference type="GO" id="GO:0009307">
    <property type="term" value="P:DNA restriction-modification system"/>
    <property type="evidence" value="ECO:0007669"/>
    <property type="project" value="UniProtKB-KW"/>
</dbReference>
<dbReference type="Pfam" id="PF01555">
    <property type="entry name" value="N6_N4_Mtase"/>
    <property type="match status" value="2"/>
</dbReference>
<dbReference type="InterPro" id="IPR029063">
    <property type="entry name" value="SAM-dependent_MTases_sf"/>
</dbReference>
<accession>I3VXN7</accession>
<protein>
    <submittedName>
        <fullName evidence="6">DNA methylase N-4/N-6 domain protein</fullName>
    </submittedName>
</protein>
<dbReference type="GO" id="GO:0032259">
    <property type="term" value="P:methylation"/>
    <property type="evidence" value="ECO:0007669"/>
    <property type="project" value="UniProtKB-KW"/>
</dbReference>
<keyword evidence="4" id="KW-0680">Restriction system</keyword>
<dbReference type="KEGG" id="tsh:Tsac_2278"/>
<keyword evidence="7" id="KW-1185">Reference proteome</keyword>
<dbReference type="eggNOG" id="COG0863">
    <property type="taxonomic scope" value="Bacteria"/>
</dbReference>
<dbReference type="PROSITE" id="PS00092">
    <property type="entry name" value="N6_MTASE"/>
    <property type="match status" value="1"/>
</dbReference>